<name>A0A834YPJ1_TETSI</name>
<comment type="caution">
    <text evidence="4">The sequence shown here is derived from an EMBL/GenBank/DDBJ whole genome shotgun (WGS) entry which is preliminary data.</text>
</comment>
<feature type="domain" description="Integrase catalytic" evidence="3">
    <location>
        <begin position="553"/>
        <end position="683"/>
    </location>
</feature>
<keyword evidence="2" id="KW-0812">Transmembrane</keyword>
<dbReference type="Gene3D" id="3.30.420.10">
    <property type="entry name" value="Ribonuclease H-like superfamily/Ribonuclease H"/>
    <property type="match status" value="1"/>
</dbReference>
<evidence type="ECO:0000256" key="2">
    <source>
        <dbReference type="SAM" id="Phobius"/>
    </source>
</evidence>
<feature type="region of interest" description="Disordered" evidence="1">
    <location>
        <begin position="55"/>
        <end position="77"/>
    </location>
</feature>
<proteinExistence type="predicted"/>
<evidence type="ECO:0000259" key="3">
    <source>
        <dbReference type="PROSITE" id="PS50994"/>
    </source>
</evidence>
<feature type="transmembrane region" description="Helical" evidence="2">
    <location>
        <begin position="21"/>
        <end position="41"/>
    </location>
</feature>
<sequence>MKVQYLNRKKGETRGIRPRDTFFPPSIFSIWTILPSLVPLLEYLRPSSFEAAKMTTEGGSAEGVSSDVHSSSENSTLHNGNENHFSPYFLSNGDSPGIALVSQHLVGNENYNTWEISMTVALDAKMKYGFVNGEIQMPATTDSLHSSGCSEKNNPRIFQSKKAICGLNQDQMYVNTYFTKLKILWEEYSNYNIVPHCSNGAALKMILLNDPLPQINKVFASIIQEERLRSLSPLVNQVIELVAFASKLENGINFGNSNNSTFKNGFKKDKPTFTFCHLQGHVVDKCYKLHGYPLGYKSKGKNGSQGYGYSGNSGNQGYGNLGNNFANQFQAASVHGNMGQGYQMQQSFPQGAQYSSGQNASNDIQAPVTQGQFQPLMALINKQFGSSNLAQNSPSLAQNSFSGSACSSSPFPYPQMTDVQSQTSFFVPNKSSAQNQIPIIHNLSVKLPNGFIIPITHDLIHWRMIGLGKRQGGLYILDQVNSKSPQSSHANVSFNASTSSEIWHYKLGHPSHVKLQILQNSIPSVTSSTKDNHCVICPLVKQKRPSFPCNSHVAKHPFDMIHCDIWGPFSHQTYDGYKYFFTIVDDCSRSTWVYLMTVKSEVRILLQIFFQYVATQFTSKIKVIRTNNGLEFSMSNFFKSMGTIHQLSCVYTPQQNSVVERKHQHILNVARSLMFQSQLPLTF</sequence>
<dbReference type="GO" id="GO:0003676">
    <property type="term" value="F:nucleic acid binding"/>
    <property type="evidence" value="ECO:0007669"/>
    <property type="project" value="InterPro"/>
</dbReference>
<dbReference type="Pfam" id="PF14244">
    <property type="entry name" value="Retrotran_gag_3"/>
    <property type="match status" value="1"/>
</dbReference>
<dbReference type="PANTHER" id="PTHR42648">
    <property type="entry name" value="TRANSPOSASE, PUTATIVE-RELATED"/>
    <property type="match status" value="1"/>
</dbReference>
<keyword evidence="2" id="KW-0472">Membrane</keyword>
<dbReference type="InterPro" id="IPR029472">
    <property type="entry name" value="Copia-like_N"/>
</dbReference>
<dbReference type="InterPro" id="IPR036397">
    <property type="entry name" value="RNaseH_sf"/>
</dbReference>
<reference evidence="4 5" key="1">
    <citation type="submission" date="2020-04" db="EMBL/GenBank/DDBJ databases">
        <title>Plant Genome Project.</title>
        <authorList>
            <person name="Zhang R.-G."/>
        </authorList>
    </citation>
    <scope>NUCLEOTIDE SEQUENCE [LARGE SCALE GENOMIC DNA]</scope>
    <source>
        <strain evidence="4">YNK0</strain>
        <tissue evidence="4">Leaf</tissue>
    </source>
</reference>
<evidence type="ECO:0000256" key="1">
    <source>
        <dbReference type="SAM" id="MobiDB-lite"/>
    </source>
</evidence>
<evidence type="ECO:0000313" key="5">
    <source>
        <dbReference type="Proteomes" id="UP000655225"/>
    </source>
</evidence>
<dbReference type="InterPro" id="IPR025724">
    <property type="entry name" value="GAG-pre-integrase_dom"/>
</dbReference>
<feature type="compositionally biased region" description="Low complexity" evidence="1">
    <location>
        <begin position="62"/>
        <end position="75"/>
    </location>
</feature>
<dbReference type="SUPFAM" id="SSF53098">
    <property type="entry name" value="Ribonuclease H-like"/>
    <property type="match status" value="1"/>
</dbReference>
<dbReference type="InterPro" id="IPR001584">
    <property type="entry name" value="Integrase_cat-core"/>
</dbReference>
<dbReference type="OMA" id="FGHASHD"/>
<dbReference type="GO" id="GO:0015074">
    <property type="term" value="P:DNA integration"/>
    <property type="evidence" value="ECO:0007669"/>
    <property type="project" value="InterPro"/>
</dbReference>
<dbReference type="InterPro" id="IPR039537">
    <property type="entry name" value="Retrotran_Ty1/copia-like"/>
</dbReference>
<keyword evidence="5" id="KW-1185">Reference proteome</keyword>
<protein>
    <recommendedName>
        <fullName evidence="3">Integrase catalytic domain-containing protein</fullName>
    </recommendedName>
</protein>
<evidence type="ECO:0000313" key="4">
    <source>
        <dbReference type="EMBL" id="KAF8391940.1"/>
    </source>
</evidence>
<dbReference type="InterPro" id="IPR012337">
    <property type="entry name" value="RNaseH-like_sf"/>
</dbReference>
<dbReference type="Pfam" id="PF13976">
    <property type="entry name" value="gag_pre-integrs"/>
    <property type="match status" value="1"/>
</dbReference>
<dbReference type="Pfam" id="PF00665">
    <property type="entry name" value="rve"/>
    <property type="match status" value="1"/>
</dbReference>
<accession>A0A834YPJ1</accession>
<dbReference type="OrthoDB" id="1749397at2759"/>
<dbReference type="PANTHER" id="PTHR42648:SF31">
    <property type="entry name" value="RNA-DIRECTED DNA POLYMERASE"/>
    <property type="match status" value="1"/>
</dbReference>
<dbReference type="EMBL" id="JABCRI010000016">
    <property type="protein sequence ID" value="KAF8391940.1"/>
    <property type="molecule type" value="Genomic_DNA"/>
</dbReference>
<dbReference type="PROSITE" id="PS50994">
    <property type="entry name" value="INTEGRASE"/>
    <property type="match status" value="1"/>
</dbReference>
<gene>
    <name evidence="4" type="ORF">HHK36_022280</name>
</gene>
<dbReference type="Proteomes" id="UP000655225">
    <property type="component" value="Unassembled WGS sequence"/>
</dbReference>
<dbReference type="AlphaFoldDB" id="A0A834YPJ1"/>
<keyword evidence="2" id="KW-1133">Transmembrane helix</keyword>
<organism evidence="4 5">
    <name type="scientific">Tetracentron sinense</name>
    <name type="common">Spur-leaf</name>
    <dbReference type="NCBI Taxonomy" id="13715"/>
    <lineage>
        <taxon>Eukaryota</taxon>
        <taxon>Viridiplantae</taxon>
        <taxon>Streptophyta</taxon>
        <taxon>Embryophyta</taxon>
        <taxon>Tracheophyta</taxon>
        <taxon>Spermatophyta</taxon>
        <taxon>Magnoliopsida</taxon>
        <taxon>Trochodendrales</taxon>
        <taxon>Trochodendraceae</taxon>
        <taxon>Tetracentron</taxon>
    </lineage>
</organism>